<evidence type="ECO:0000313" key="1">
    <source>
        <dbReference type="EMBL" id="GCL62970.1"/>
    </source>
</evidence>
<sequence length="144" mass="15196">MPHLVILYTGNLDAVTDMSTLCRRLADAMLAVRDEAGRPVFPTGGTRVLAYPAPHFAVADGGAAGQAAGLGSDYGFVYLNLRMGRGRSAAVHADAGRRLEAVAKDHFAPLLATRPVGVTLQIDEGPEVFDAKNSSLHPLFAPRT</sequence>
<dbReference type="AlphaFoldDB" id="A0A480AQ90"/>
<dbReference type="InterPro" id="IPR004220">
    <property type="entry name" value="5-COMe_2-OHmuconate_Isoase"/>
</dbReference>
<keyword evidence="1" id="KW-0413">Isomerase</keyword>
<keyword evidence="2" id="KW-1185">Reference proteome</keyword>
<proteinExistence type="predicted"/>
<dbReference type="CDD" id="cd00580">
    <property type="entry name" value="CHMI"/>
    <property type="match status" value="1"/>
</dbReference>
<gene>
    <name evidence="1" type="primary">hpaF</name>
    <name evidence="1" type="ORF">AQPW35_20510</name>
</gene>
<dbReference type="Gene3D" id="3.30.429.10">
    <property type="entry name" value="Macrophage Migration Inhibitory Factor"/>
    <property type="match status" value="1"/>
</dbReference>
<accession>A0A480AQ90</accession>
<name>A0A480AQ90_9BURK</name>
<dbReference type="InterPro" id="IPR014347">
    <property type="entry name" value="Tautomerase/MIF_sf"/>
</dbReference>
<dbReference type="SUPFAM" id="SSF55331">
    <property type="entry name" value="Tautomerase/MIF"/>
    <property type="match status" value="1"/>
</dbReference>
<dbReference type="GO" id="GO:0008704">
    <property type="term" value="F:5-carboxymethyl-2-hydroxymuconate delta-isomerase activity"/>
    <property type="evidence" value="ECO:0007669"/>
    <property type="project" value="InterPro"/>
</dbReference>
<reference evidence="2" key="1">
    <citation type="submission" date="2019-03" db="EMBL/GenBank/DDBJ databases">
        <title>Aquabacterium pictum sp.nov., the first bacteriochlorophyll a-containing freshwater bacterium in the genus Aquabacterium of the class Betaproteobacteria.</title>
        <authorList>
            <person name="Hirose S."/>
            <person name="Tank M."/>
            <person name="Hara E."/>
            <person name="Tamaki H."/>
            <person name="Takaichi S."/>
            <person name="Haruta S."/>
            <person name="Hanada S."/>
        </authorList>
    </citation>
    <scope>NUCLEOTIDE SEQUENCE [LARGE SCALE GENOMIC DNA]</scope>
    <source>
        <strain evidence="2">W35</strain>
    </source>
</reference>
<dbReference type="Pfam" id="PF02962">
    <property type="entry name" value="CHMI"/>
    <property type="match status" value="1"/>
</dbReference>
<comment type="caution">
    <text evidence="1">The sequence shown here is derived from an EMBL/GenBank/DDBJ whole genome shotgun (WGS) entry which is preliminary data.</text>
</comment>
<dbReference type="OrthoDB" id="9814215at2"/>
<protein>
    <submittedName>
        <fullName evidence="1">5-carboxymethyl-2-hydroxymuconate isomerase</fullName>
    </submittedName>
</protein>
<evidence type="ECO:0000313" key="2">
    <source>
        <dbReference type="Proteomes" id="UP000301751"/>
    </source>
</evidence>
<dbReference type="PANTHER" id="PTHR37950:SF1">
    <property type="entry name" value="4-HYDROXYPHENYLACETATE CATABOLISM PROTEIN"/>
    <property type="match status" value="1"/>
</dbReference>
<dbReference type="Proteomes" id="UP000301751">
    <property type="component" value="Unassembled WGS sequence"/>
</dbReference>
<organism evidence="1 2">
    <name type="scientific">Pseudaquabacterium pictum</name>
    <dbReference type="NCBI Taxonomy" id="2315236"/>
    <lineage>
        <taxon>Bacteria</taxon>
        <taxon>Pseudomonadati</taxon>
        <taxon>Pseudomonadota</taxon>
        <taxon>Betaproteobacteria</taxon>
        <taxon>Burkholderiales</taxon>
        <taxon>Sphaerotilaceae</taxon>
        <taxon>Pseudaquabacterium</taxon>
    </lineage>
</organism>
<dbReference type="RefSeq" id="WP_137732723.1">
    <property type="nucleotide sequence ID" value="NZ_BJCL01000004.1"/>
</dbReference>
<dbReference type="EMBL" id="BJCL01000004">
    <property type="protein sequence ID" value="GCL62970.1"/>
    <property type="molecule type" value="Genomic_DNA"/>
</dbReference>
<dbReference type="PANTHER" id="PTHR37950">
    <property type="entry name" value="4-HYDROXYPHENYLACETATE CATABOLISM PROTEIN"/>
    <property type="match status" value="1"/>
</dbReference>